<dbReference type="PANTHER" id="PTHR43657">
    <property type="entry name" value="TRYPTOPHAN RNA-BINDING ATTENUATOR PROTEIN-LIKE PROTEIN"/>
    <property type="match status" value="1"/>
</dbReference>
<sequence length="226" mass="23911">MKVEILFRPSYSIAKVLLDPNEAVIAESGAMVGMSADIQVETKMRGGLLQSLARSVLGGESFFVNTFRSGARGGELLLAPTLPGDVFTTELTNETYLVQSGSFLASSEGVVTDTKWSGARTFFGGEGLIMLRCSGAGTLILSSYGAIHELDLAAGETYTVDTGHLVAFSERMGFKVRAIGGLKTTVLGGEGLVVDLTGPGRVLLQTRSEGAFLNWLLPKIPKRSSD</sequence>
<dbReference type="InterPro" id="IPR036983">
    <property type="entry name" value="AIM24_sf"/>
</dbReference>
<name>A0A7C4KZ42_9CHLR</name>
<dbReference type="Pfam" id="PF01987">
    <property type="entry name" value="AIM24"/>
    <property type="match status" value="1"/>
</dbReference>
<accession>A0A7C4KZ42</accession>
<dbReference type="InterPro" id="IPR002838">
    <property type="entry name" value="AIM24"/>
</dbReference>
<comment type="caution">
    <text evidence="1">The sequence shown here is derived from an EMBL/GenBank/DDBJ whole genome shotgun (WGS) entry which is preliminary data.</text>
</comment>
<organism evidence="1">
    <name type="scientific">Bellilinea caldifistulae</name>
    <dbReference type="NCBI Taxonomy" id="360411"/>
    <lineage>
        <taxon>Bacteria</taxon>
        <taxon>Bacillati</taxon>
        <taxon>Chloroflexota</taxon>
        <taxon>Anaerolineae</taxon>
        <taxon>Anaerolineales</taxon>
        <taxon>Anaerolineaceae</taxon>
        <taxon>Bellilinea</taxon>
    </lineage>
</organism>
<dbReference type="PANTHER" id="PTHR43657:SF1">
    <property type="entry name" value="ALTERED INHERITANCE OF MITOCHONDRIA PROTEIN 24, MITOCHONDRIAL"/>
    <property type="match status" value="1"/>
</dbReference>
<reference evidence="1" key="1">
    <citation type="journal article" date="2020" name="mSystems">
        <title>Genome- and Community-Level Interaction Insights into Carbon Utilization and Element Cycling Functions of Hydrothermarchaeota in Hydrothermal Sediment.</title>
        <authorList>
            <person name="Zhou Z."/>
            <person name="Liu Y."/>
            <person name="Xu W."/>
            <person name="Pan J."/>
            <person name="Luo Z.H."/>
            <person name="Li M."/>
        </authorList>
    </citation>
    <scope>NUCLEOTIDE SEQUENCE [LARGE SCALE GENOMIC DNA]</scope>
    <source>
        <strain evidence="1">SpSt-556</strain>
    </source>
</reference>
<dbReference type="AlphaFoldDB" id="A0A7C4KZ42"/>
<dbReference type="Gene3D" id="3.60.160.10">
    <property type="entry name" value="Mitochondrial biogenesis AIM24"/>
    <property type="match status" value="1"/>
</dbReference>
<dbReference type="SUPFAM" id="SSF51219">
    <property type="entry name" value="TRAP-like"/>
    <property type="match status" value="1"/>
</dbReference>
<evidence type="ECO:0000313" key="1">
    <source>
        <dbReference type="EMBL" id="HGS87018.1"/>
    </source>
</evidence>
<gene>
    <name evidence="1" type="ORF">ENT17_05300</name>
</gene>
<dbReference type="NCBIfam" id="TIGR00266">
    <property type="entry name" value="TIGR00266 family protein"/>
    <property type="match status" value="1"/>
</dbReference>
<protein>
    <submittedName>
        <fullName evidence="1">TIGR00266 family protein</fullName>
    </submittedName>
</protein>
<dbReference type="InterPro" id="IPR016031">
    <property type="entry name" value="Trp_RNA-bd_attenuator-like_dom"/>
</dbReference>
<proteinExistence type="predicted"/>
<dbReference type="EMBL" id="DSXR01000052">
    <property type="protein sequence ID" value="HGS87018.1"/>
    <property type="molecule type" value="Genomic_DNA"/>
</dbReference>